<name>A0A1N6RRP1_9GAMM</name>
<evidence type="ECO:0000256" key="4">
    <source>
        <dbReference type="ARBA" id="ARBA00022679"/>
    </source>
</evidence>
<comment type="subcellular location">
    <subcellularLocation>
        <location evidence="1">Cell inner membrane</location>
    </subcellularLocation>
</comment>
<dbReference type="EMBL" id="FTMN01000003">
    <property type="protein sequence ID" value="SIQ31554.1"/>
    <property type="molecule type" value="Genomic_DNA"/>
</dbReference>
<dbReference type="GO" id="GO:0005886">
    <property type="term" value="C:plasma membrane"/>
    <property type="evidence" value="ECO:0007669"/>
    <property type="project" value="UniProtKB-SubCell"/>
</dbReference>
<keyword evidence="5" id="KW-0472">Membrane</keyword>
<evidence type="ECO:0000256" key="3">
    <source>
        <dbReference type="ARBA" id="ARBA00022519"/>
    </source>
</evidence>
<dbReference type="AlphaFoldDB" id="A0A1N6RRP1"/>
<dbReference type="GO" id="GO:0016746">
    <property type="term" value="F:acyltransferase activity"/>
    <property type="evidence" value="ECO:0007669"/>
    <property type="project" value="UniProtKB-KW"/>
</dbReference>
<evidence type="ECO:0000256" key="1">
    <source>
        <dbReference type="ARBA" id="ARBA00004533"/>
    </source>
</evidence>
<keyword evidence="6 7" id="KW-0012">Acyltransferase</keyword>
<dbReference type="STRING" id="49186.SAMN05421647_103487"/>
<sequence length="322" mass="36408">MAETGKHWAGVGEAGTLLGMKSLLLAYRVFGRTGFRIFLLPVMTYFYLTRAESRQASRDYLDRIKPLLAEPERKGLTPFRHFWCFGEILLDKLLVWMGHIRHEDVVFETPDAFAAVDTNRRGGVIIVSHLGNTEVCSALAHQLPDVAITMLVHTKHAEKFNRLMKQTNSNAAINLMQVTDMTPATAMLLSERVEAGEYIVIAGDRTPVNGGGRTACVDFLGAKAEFPQGAFILASLLRCPVYLMFCLKQSERYHLYLESFSQQLSWPRKERNQGLQSAVQRYADRLAVYCHKAPLQWFNFFPFWLSDEKADKAESSPPQTPS</sequence>
<dbReference type="PIRSF" id="PIRSF028561">
    <property type="entry name" value="Ac_Trasf"/>
    <property type="match status" value="1"/>
</dbReference>
<keyword evidence="3" id="KW-0997">Cell inner membrane</keyword>
<dbReference type="PANTHER" id="PTHR30606:SF9">
    <property type="entry name" value="LIPID A BIOSYNTHESIS LAUROYLTRANSFERASE"/>
    <property type="match status" value="1"/>
</dbReference>
<organism evidence="7 8">
    <name type="scientific">Marinobacterium stanieri</name>
    <dbReference type="NCBI Taxonomy" id="49186"/>
    <lineage>
        <taxon>Bacteria</taxon>
        <taxon>Pseudomonadati</taxon>
        <taxon>Pseudomonadota</taxon>
        <taxon>Gammaproteobacteria</taxon>
        <taxon>Oceanospirillales</taxon>
        <taxon>Oceanospirillaceae</taxon>
        <taxon>Marinobacterium</taxon>
    </lineage>
</organism>
<evidence type="ECO:0000256" key="6">
    <source>
        <dbReference type="ARBA" id="ARBA00023315"/>
    </source>
</evidence>
<evidence type="ECO:0000256" key="2">
    <source>
        <dbReference type="ARBA" id="ARBA00022475"/>
    </source>
</evidence>
<gene>
    <name evidence="7" type="ORF">SAMN05421647_103487</name>
</gene>
<proteinExistence type="predicted"/>
<protein>
    <submittedName>
        <fullName evidence="7">Predicted acyltransferase, LPLAT superfamily</fullName>
    </submittedName>
</protein>
<evidence type="ECO:0000313" key="7">
    <source>
        <dbReference type="EMBL" id="SIQ31554.1"/>
    </source>
</evidence>
<reference evidence="7 8" key="1">
    <citation type="submission" date="2017-01" db="EMBL/GenBank/DDBJ databases">
        <authorList>
            <person name="Mah S.A."/>
            <person name="Swanson W.J."/>
            <person name="Moy G.W."/>
            <person name="Vacquier V.D."/>
        </authorList>
    </citation>
    <scope>NUCLEOTIDE SEQUENCE [LARGE SCALE GENOMIC DNA]</scope>
    <source>
        <strain evidence="7 8">DSM 7027</strain>
    </source>
</reference>
<keyword evidence="8" id="KW-1185">Reference proteome</keyword>
<dbReference type="GO" id="GO:0009247">
    <property type="term" value="P:glycolipid biosynthetic process"/>
    <property type="evidence" value="ECO:0007669"/>
    <property type="project" value="UniProtKB-ARBA"/>
</dbReference>
<dbReference type="PANTHER" id="PTHR30606">
    <property type="entry name" value="LIPID A BIOSYNTHESIS LAUROYL ACYLTRANSFERASE"/>
    <property type="match status" value="1"/>
</dbReference>
<evidence type="ECO:0000313" key="8">
    <source>
        <dbReference type="Proteomes" id="UP000186895"/>
    </source>
</evidence>
<accession>A0A1N6RRP1</accession>
<dbReference type="InterPro" id="IPR014548">
    <property type="entry name" value="Ac_Trasf"/>
</dbReference>
<keyword evidence="4 7" id="KW-0808">Transferase</keyword>
<evidence type="ECO:0000256" key="5">
    <source>
        <dbReference type="ARBA" id="ARBA00023136"/>
    </source>
</evidence>
<dbReference type="Proteomes" id="UP000186895">
    <property type="component" value="Unassembled WGS sequence"/>
</dbReference>
<dbReference type="RefSeq" id="WP_076462605.1">
    <property type="nucleotide sequence ID" value="NZ_FTMN01000003.1"/>
</dbReference>
<dbReference type="InterPro" id="IPR004960">
    <property type="entry name" value="LipA_acyltrans"/>
</dbReference>
<keyword evidence="2" id="KW-1003">Cell membrane</keyword>
<dbReference type="eggNOG" id="COG4261">
    <property type="taxonomic scope" value="Bacteria"/>
</dbReference>